<dbReference type="AlphaFoldDB" id="A0A9E9NR93"/>
<dbReference type="Pfam" id="PF01370">
    <property type="entry name" value="Epimerase"/>
    <property type="match status" value="1"/>
</dbReference>
<name>A0A9E9NR93_9BURK</name>
<feature type="binding site" evidence="4">
    <location>
        <position position="147"/>
    </location>
    <ligand>
        <name>NADP(+)</name>
        <dbReference type="ChEBI" id="CHEBI:58349"/>
    </ligand>
</feature>
<feature type="binding site" evidence="4">
    <location>
        <position position="179"/>
    </location>
    <ligand>
        <name>NADP(+)</name>
        <dbReference type="ChEBI" id="CHEBI:58349"/>
    </ligand>
</feature>
<evidence type="ECO:0000256" key="2">
    <source>
        <dbReference type="ARBA" id="ARBA00023235"/>
    </source>
</evidence>
<dbReference type="PANTHER" id="PTHR43103:SF3">
    <property type="entry name" value="ADP-L-GLYCERO-D-MANNO-HEPTOSE-6-EPIMERASE"/>
    <property type="match status" value="1"/>
</dbReference>
<sequence length="327" mass="37708">MYIVTGGAGFIGSAMIWKLNRMGIDDILVVDNLASSEKWHNLVNRKFTDYLHRDEFWKILDENRLHREIDGIIHLGACSATTERNVDFLMHNNVKYSELLCRRAMERGVRFINASSAATYGDGSMGFSDSVETAVRLRPLNAYGWSKQLFDMWAHREGRLSSIASVKFFNVYGPNEYHKGDMKSVICKVYADIEKGLPIRLFKSDNPQYGDGESFRDFVYVKDCVEVLYWLLQHPEANGILNIGSGKARTWNDLAHAVYAAMELPPKIEYFDMPENLKGKYQYFTEAEMGWLQKYGCDVKFHTLEEGTTDYVRNYLMKDDPYLEQVV</sequence>
<dbReference type="InterPro" id="IPR001509">
    <property type="entry name" value="Epimerase_deHydtase"/>
</dbReference>
<comment type="subunit">
    <text evidence="4">Homopentamer.</text>
</comment>
<feature type="binding site" evidence="4">
    <location>
        <position position="38"/>
    </location>
    <ligand>
        <name>NADP(+)</name>
        <dbReference type="ChEBI" id="CHEBI:58349"/>
    </ligand>
</feature>
<comment type="domain">
    <text evidence="4">Contains a large N-terminal NADP-binding domain, and a smaller C-terminal substrate-binding domain.</text>
</comment>
<feature type="binding site" evidence="4">
    <location>
        <position position="92"/>
    </location>
    <ligand>
        <name>NADP(+)</name>
        <dbReference type="ChEBI" id="CHEBI:58349"/>
    </ligand>
</feature>
<feature type="binding site" evidence="4">
    <location>
        <begin position="75"/>
        <end position="79"/>
    </location>
    <ligand>
        <name>NADP(+)</name>
        <dbReference type="ChEBI" id="CHEBI:58349"/>
    </ligand>
</feature>
<keyword evidence="3 4" id="KW-0119">Carbohydrate metabolism</keyword>
<dbReference type="NCBIfam" id="TIGR02197">
    <property type="entry name" value="heptose_epim"/>
    <property type="match status" value="1"/>
</dbReference>
<dbReference type="SUPFAM" id="SSF51735">
    <property type="entry name" value="NAD(P)-binding Rossmann-fold domains"/>
    <property type="match status" value="1"/>
</dbReference>
<dbReference type="Gene3D" id="3.90.25.10">
    <property type="entry name" value="UDP-galactose 4-epimerase, domain 1"/>
    <property type="match status" value="1"/>
</dbReference>
<dbReference type="Gene3D" id="3.40.50.720">
    <property type="entry name" value="NAD(P)-binding Rossmann-like Domain"/>
    <property type="match status" value="1"/>
</dbReference>
<feature type="active site" description="Proton acceptor" evidence="4">
    <location>
        <position position="179"/>
    </location>
</feature>
<dbReference type="GO" id="GO:0005975">
    <property type="term" value="P:carbohydrate metabolic process"/>
    <property type="evidence" value="ECO:0007669"/>
    <property type="project" value="UniProtKB-UniRule"/>
</dbReference>
<feature type="binding site" evidence="4">
    <location>
        <begin position="202"/>
        <end position="205"/>
    </location>
    <ligand>
        <name>substrate</name>
    </ligand>
</feature>
<dbReference type="GO" id="GO:0050661">
    <property type="term" value="F:NADP binding"/>
    <property type="evidence" value="ECO:0007669"/>
    <property type="project" value="InterPro"/>
</dbReference>
<dbReference type="EMBL" id="CP098251">
    <property type="protein sequence ID" value="WAV90423.1"/>
    <property type="molecule type" value="Genomic_DNA"/>
</dbReference>
<dbReference type="Proteomes" id="UP001164819">
    <property type="component" value="Chromosome"/>
</dbReference>
<accession>A0A9E9NR93</accession>
<comment type="cofactor">
    <cofactor evidence="4">
        <name>NADP(+)</name>
        <dbReference type="ChEBI" id="CHEBI:58349"/>
    </cofactor>
    <text evidence="4">Binds 1 NADP(+) per subunit.</text>
</comment>
<comment type="function">
    <text evidence="4">Catalyzes the interconversion between ADP-D-glycero-beta-D-manno-heptose and ADP-L-glycero-beta-D-manno-heptose via an epimerization at carbon 6 of the heptose.</text>
</comment>
<keyword evidence="1 4" id="KW-0521">NADP</keyword>
<dbReference type="EC" id="5.1.3.20" evidence="4"/>
<comment type="pathway">
    <text evidence="4">Nucleotide-sugar biosynthesis; ADP-L-glycero-beta-D-manno-heptose biosynthesis; ADP-L-glycero-beta-D-manno-heptose from D-glycero-beta-D-manno-heptose 7-phosphate: step 4/4.</text>
</comment>
<reference evidence="5" key="1">
    <citation type="journal article" date="2022" name="Front. Microbiol.">
        <title>New perspectives on an old grouping: The genomic and phenotypic variability of Oxalobacter formigenes and the implications for calcium oxalate stone prevention.</title>
        <authorList>
            <person name="Chmiel J.A."/>
            <person name="Carr C."/>
            <person name="Stuivenberg G.A."/>
            <person name="Venema R."/>
            <person name="Chanyi R.M."/>
            <person name="Al K.F."/>
            <person name="Giguere D."/>
            <person name="Say H."/>
            <person name="Akouris P.P."/>
            <person name="Dominguez Romero S.A."/>
            <person name="Kwong A."/>
            <person name="Tai V."/>
            <person name="Koval S.F."/>
            <person name="Razvi H."/>
            <person name="Bjazevic J."/>
            <person name="Burton J.P."/>
        </authorList>
    </citation>
    <scope>NUCLEOTIDE SEQUENCE</scope>
    <source>
        <strain evidence="5">OxK</strain>
    </source>
</reference>
<evidence type="ECO:0000256" key="4">
    <source>
        <dbReference type="HAMAP-Rule" id="MF_01601"/>
    </source>
</evidence>
<feature type="binding site" evidence="4">
    <location>
        <position position="216"/>
    </location>
    <ligand>
        <name>substrate</name>
    </ligand>
</feature>
<comment type="similarity">
    <text evidence="4">Belongs to the NAD(P)-dependent epimerase/dehydratase family. HldD subfamily.</text>
</comment>
<feature type="binding site" evidence="4">
    <location>
        <position position="53"/>
    </location>
    <ligand>
        <name>NADP(+)</name>
        <dbReference type="ChEBI" id="CHEBI:58349"/>
    </ligand>
</feature>
<dbReference type="GO" id="GO:0008712">
    <property type="term" value="F:ADP-glyceromanno-heptose 6-epimerase activity"/>
    <property type="evidence" value="ECO:0007669"/>
    <property type="project" value="UniProtKB-UniRule"/>
</dbReference>
<feature type="binding site" evidence="4">
    <location>
        <position position="171"/>
    </location>
    <ligand>
        <name>NADP(+)</name>
        <dbReference type="ChEBI" id="CHEBI:58349"/>
    </ligand>
</feature>
<dbReference type="RefSeq" id="WP_269282298.1">
    <property type="nucleotide sequence ID" value="NZ_CP098251.1"/>
</dbReference>
<dbReference type="CDD" id="cd05248">
    <property type="entry name" value="ADP_GME_SDR_e"/>
    <property type="match status" value="1"/>
</dbReference>
<dbReference type="InterPro" id="IPR011912">
    <property type="entry name" value="Heptose_epim"/>
</dbReference>
<feature type="binding site" evidence="4">
    <location>
        <begin position="10"/>
        <end position="11"/>
    </location>
    <ligand>
        <name>NADP(+)</name>
        <dbReference type="ChEBI" id="CHEBI:58349"/>
    </ligand>
</feature>
<feature type="binding site" evidence="4">
    <location>
        <begin position="31"/>
        <end position="32"/>
    </location>
    <ligand>
        <name>NADP(+)</name>
        <dbReference type="ChEBI" id="CHEBI:58349"/>
    </ligand>
</feature>
<evidence type="ECO:0000256" key="1">
    <source>
        <dbReference type="ARBA" id="ARBA00022857"/>
    </source>
</evidence>
<proteinExistence type="inferred from homology"/>
<evidence type="ECO:0000313" key="5">
    <source>
        <dbReference type="EMBL" id="WAV90423.1"/>
    </source>
</evidence>
<organism evidence="5">
    <name type="scientific">Oxalobacter aliiformigenes</name>
    <dbReference type="NCBI Taxonomy" id="2946593"/>
    <lineage>
        <taxon>Bacteria</taxon>
        <taxon>Pseudomonadati</taxon>
        <taxon>Pseudomonadota</taxon>
        <taxon>Betaproteobacteria</taxon>
        <taxon>Burkholderiales</taxon>
        <taxon>Oxalobacteraceae</taxon>
        <taxon>Oxalobacter</taxon>
    </lineage>
</organism>
<evidence type="ECO:0000256" key="3">
    <source>
        <dbReference type="ARBA" id="ARBA00023277"/>
    </source>
</evidence>
<feature type="binding site" evidence="4">
    <location>
        <position position="170"/>
    </location>
    <ligand>
        <name>substrate</name>
    </ligand>
</feature>
<protein>
    <recommendedName>
        <fullName evidence="4">ADP-L-glycero-D-manno-heptose-6-epimerase</fullName>
        <ecNumber evidence="4">5.1.3.20</ecNumber>
    </recommendedName>
    <alternativeName>
        <fullName evidence="4">ADP-L-glycero-beta-D-manno-heptose-6-epimerase</fullName>
        <shortName evidence="4">ADP-glyceromanno-heptose 6-epimerase</shortName>
        <shortName evidence="4">ADP-hep 6-epimerase</shortName>
        <shortName evidence="4">AGME</shortName>
    </alternativeName>
</protein>
<dbReference type="InterPro" id="IPR036291">
    <property type="entry name" value="NAD(P)-bd_dom_sf"/>
</dbReference>
<feature type="binding site" evidence="4">
    <location>
        <position position="181"/>
    </location>
    <ligand>
        <name>substrate</name>
    </ligand>
</feature>
<dbReference type="PANTHER" id="PTHR43103">
    <property type="entry name" value="NUCLEOSIDE-DIPHOSPHATE-SUGAR EPIMERASE"/>
    <property type="match status" value="1"/>
</dbReference>
<keyword evidence="2 4" id="KW-0413">Isomerase</keyword>
<feature type="active site" description="Proton acceptor" evidence="4">
    <location>
        <position position="143"/>
    </location>
</feature>
<comment type="catalytic activity">
    <reaction evidence="4">
        <text>ADP-D-glycero-beta-D-manno-heptose = ADP-L-glycero-beta-D-manno-heptose</text>
        <dbReference type="Rhea" id="RHEA:17577"/>
        <dbReference type="ChEBI" id="CHEBI:59967"/>
        <dbReference type="ChEBI" id="CHEBI:61506"/>
        <dbReference type="EC" id="5.1.3.20"/>
    </reaction>
</comment>
<feature type="binding site" evidence="4">
    <location>
        <position position="188"/>
    </location>
    <ligand>
        <name>substrate</name>
    </ligand>
</feature>
<feature type="binding site" evidence="4">
    <location>
        <position position="281"/>
    </location>
    <ligand>
        <name>substrate</name>
    </ligand>
</feature>
<gene>
    <name evidence="5" type="primary">rfaD</name>
    <name evidence="4" type="synonym">hldD</name>
    <name evidence="5" type="ORF">NB646_05990</name>
</gene>
<dbReference type="HAMAP" id="MF_01601">
    <property type="entry name" value="Heptose_epimerase"/>
    <property type="match status" value="1"/>
</dbReference>